<keyword evidence="2" id="KW-1185">Reference proteome</keyword>
<dbReference type="PANTHER" id="PTHR10285">
    <property type="entry name" value="URIDINE KINASE"/>
    <property type="match status" value="1"/>
</dbReference>
<dbReference type="RefSeq" id="WP_101534482.1">
    <property type="nucleotide sequence ID" value="NZ_PKUQ01000027.1"/>
</dbReference>
<dbReference type="Proteomes" id="UP000234881">
    <property type="component" value="Unassembled WGS sequence"/>
</dbReference>
<protein>
    <submittedName>
        <fullName evidence="1">Nucleoside/nucleotide kinase family protein</fullName>
    </submittedName>
</protein>
<sequence length="214" mass="24286">MEKETRQVTLQETCDVILSEKSEGQRLLVAMAGAPGSGKSMCAEKVQQSLNKHDHINAAILPMDGYHYDDLILNERGLRPLKGAPETFDVGGFRHMLHRLRCDEEAEVYVPVFDRDLEISRAGARVIDRETNVILVEGNYVLLGIDPWISLAPLFDIKIMIFTDEDELRRRLTNRWISHGIPENEIPNKVEQNDLPNGRFVYSSSIPADFVINN</sequence>
<gene>
    <name evidence="1" type="ORF">C0081_14080</name>
</gene>
<evidence type="ECO:0000313" key="1">
    <source>
        <dbReference type="EMBL" id="PLW76560.1"/>
    </source>
</evidence>
<name>A0A2N5XQ53_9HYPH</name>
<comment type="caution">
    <text evidence="1">The sequence shown here is derived from an EMBL/GenBank/DDBJ whole genome shotgun (WGS) entry which is preliminary data.</text>
</comment>
<dbReference type="OrthoDB" id="3192509at2"/>
<dbReference type="InterPro" id="IPR027417">
    <property type="entry name" value="P-loop_NTPase"/>
</dbReference>
<keyword evidence="1" id="KW-0418">Kinase</keyword>
<evidence type="ECO:0000313" key="2">
    <source>
        <dbReference type="Proteomes" id="UP000234881"/>
    </source>
</evidence>
<dbReference type="AlphaFoldDB" id="A0A2N5XQ53"/>
<accession>A0A2N5XQ53</accession>
<dbReference type="EMBL" id="PKUQ01000027">
    <property type="protein sequence ID" value="PLW76560.1"/>
    <property type="molecule type" value="Genomic_DNA"/>
</dbReference>
<dbReference type="SUPFAM" id="SSF52540">
    <property type="entry name" value="P-loop containing nucleoside triphosphate hydrolases"/>
    <property type="match status" value="1"/>
</dbReference>
<proteinExistence type="predicted"/>
<reference evidence="1 2" key="1">
    <citation type="submission" date="2018-01" db="EMBL/GenBank/DDBJ databases">
        <title>The draft genome sequence of Cohaesibacter sp. H1304.</title>
        <authorList>
            <person name="Wang N.-N."/>
            <person name="Du Z.-J."/>
        </authorList>
    </citation>
    <scope>NUCLEOTIDE SEQUENCE [LARGE SCALE GENOMIC DNA]</scope>
    <source>
        <strain evidence="1 2">H1304</strain>
    </source>
</reference>
<keyword evidence="1" id="KW-0808">Transferase</keyword>
<dbReference type="Gene3D" id="3.40.50.300">
    <property type="entry name" value="P-loop containing nucleotide triphosphate hydrolases"/>
    <property type="match status" value="1"/>
</dbReference>
<organism evidence="1 2">
    <name type="scientific">Cohaesibacter celericrescens</name>
    <dbReference type="NCBI Taxonomy" id="2067669"/>
    <lineage>
        <taxon>Bacteria</taxon>
        <taxon>Pseudomonadati</taxon>
        <taxon>Pseudomonadota</taxon>
        <taxon>Alphaproteobacteria</taxon>
        <taxon>Hyphomicrobiales</taxon>
        <taxon>Cohaesibacteraceae</taxon>
    </lineage>
</organism>
<dbReference type="GO" id="GO:0016301">
    <property type="term" value="F:kinase activity"/>
    <property type="evidence" value="ECO:0007669"/>
    <property type="project" value="UniProtKB-KW"/>
</dbReference>